<dbReference type="AlphaFoldDB" id="A0A2W4QZJ5"/>
<dbReference type="Proteomes" id="UP000249396">
    <property type="component" value="Unassembled WGS sequence"/>
</dbReference>
<proteinExistence type="inferred from homology"/>
<evidence type="ECO:0000313" key="13">
    <source>
        <dbReference type="EMBL" id="PZN77521.1"/>
    </source>
</evidence>
<feature type="domain" description="PDZ" evidence="12">
    <location>
        <begin position="213"/>
        <end position="282"/>
    </location>
</feature>
<keyword evidence="11" id="KW-0479">Metal-binding</keyword>
<evidence type="ECO:0000313" key="14">
    <source>
        <dbReference type="Proteomes" id="UP000249396"/>
    </source>
</evidence>
<reference evidence="13 14" key="1">
    <citation type="journal article" date="2018" name="Aquat. Microb. Ecol.">
        <title>Gammaproteobacterial methanotrophs dominate.</title>
        <authorList>
            <person name="Rissanen A.J."/>
            <person name="Saarenheimo J."/>
            <person name="Tiirola M."/>
            <person name="Peura S."/>
            <person name="Aalto S.L."/>
            <person name="Karvinen A."/>
            <person name="Nykanen H."/>
        </authorList>
    </citation>
    <scope>NUCLEOTIDE SEQUENCE [LARGE SCALE GENOMIC DNA]</scope>
    <source>
        <strain evidence="13">AMbin10</strain>
    </source>
</reference>
<dbReference type="CDD" id="cd06163">
    <property type="entry name" value="S2P-M50_PDZ_RseP-like"/>
    <property type="match status" value="1"/>
</dbReference>
<dbReference type="Pfam" id="PF02163">
    <property type="entry name" value="Peptidase_M50"/>
    <property type="match status" value="1"/>
</dbReference>
<dbReference type="PANTHER" id="PTHR42837:SF2">
    <property type="entry name" value="MEMBRANE METALLOPROTEASE ARASP2, CHLOROPLASTIC-RELATED"/>
    <property type="match status" value="1"/>
</dbReference>
<feature type="transmembrane region" description="Helical" evidence="11">
    <location>
        <begin position="97"/>
        <end position="122"/>
    </location>
</feature>
<sequence length="454" mass="49747">MQSFSLIHTVFYFLLALVVLVAFHEFGHFYACRKLGVKVKRFSIGIGKPVWSYRKTPDDTEFAIGLLPLGGYVKMVDEREGEVSTYDLPYAFNRQRLAVRAAIVFAGPLANFLLAVLLYWIVFMVGETGLRPVMGSIANGTLAEQAGFLEGDEILAVGDTQTPTWGLAMGEVIEQAMDNGSVTVEVKTNRDAIVKRVLTIPSDVVEKPEMLHDRLGLQPMEPSIPPIVDKIEPKSAAEAAGLTTGDRLLVADGKTVKDWRQWVEYVRANPEKEIDVKVLRAGGEFSLSIRPVKVGSAQGAVGKIGASVLVPEELINAMQVKYRLGVIPALFAAVEKTWDYSTMTLKMIGRMIIGKASVDNLSGPISIAQYAGQSASMGLVQFLKFIAIVSVSLGVLNLLPIPVLDGGHLMFYGLEAAMGKPIPESLQIMFQNIGIVILFSLMFFSFYLDIFRHQ</sequence>
<keyword evidence="9 11" id="KW-0482">Metalloprotease</keyword>
<evidence type="ECO:0000256" key="9">
    <source>
        <dbReference type="ARBA" id="ARBA00023049"/>
    </source>
</evidence>
<feature type="transmembrane region" description="Helical" evidence="11">
    <location>
        <begin position="12"/>
        <end position="31"/>
    </location>
</feature>
<feature type="domain" description="PDZ" evidence="12">
    <location>
        <begin position="118"/>
        <end position="190"/>
    </location>
</feature>
<dbReference type="EC" id="3.4.24.-" evidence="11"/>
<evidence type="ECO:0000256" key="1">
    <source>
        <dbReference type="ARBA" id="ARBA00001947"/>
    </source>
</evidence>
<dbReference type="GO" id="GO:0004222">
    <property type="term" value="F:metalloendopeptidase activity"/>
    <property type="evidence" value="ECO:0007669"/>
    <property type="project" value="InterPro"/>
</dbReference>
<dbReference type="NCBIfam" id="TIGR00054">
    <property type="entry name" value="RIP metalloprotease RseP"/>
    <property type="match status" value="1"/>
</dbReference>
<evidence type="ECO:0000256" key="10">
    <source>
        <dbReference type="ARBA" id="ARBA00023136"/>
    </source>
</evidence>
<comment type="cofactor">
    <cofactor evidence="1 11">
        <name>Zn(2+)</name>
        <dbReference type="ChEBI" id="CHEBI:29105"/>
    </cofactor>
</comment>
<gene>
    <name evidence="13" type="primary">rseP</name>
    <name evidence="13" type="ORF">DM484_14630</name>
</gene>
<dbReference type="InterPro" id="IPR036034">
    <property type="entry name" value="PDZ_sf"/>
</dbReference>
<keyword evidence="5 11" id="KW-0812">Transmembrane</keyword>
<evidence type="ECO:0000256" key="11">
    <source>
        <dbReference type="RuleBase" id="RU362031"/>
    </source>
</evidence>
<dbReference type="InterPro" id="IPR001478">
    <property type="entry name" value="PDZ"/>
</dbReference>
<dbReference type="PANTHER" id="PTHR42837">
    <property type="entry name" value="REGULATOR OF SIGMA-E PROTEASE RSEP"/>
    <property type="match status" value="1"/>
</dbReference>
<dbReference type="Gene3D" id="2.30.42.10">
    <property type="match status" value="2"/>
</dbReference>
<dbReference type="GO" id="GO:0046872">
    <property type="term" value="F:metal ion binding"/>
    <property type="evidence" value="ECO:0007669"/>
    <property type="project" value="UniProtKB-KW"/>
</dbReference>
<dbReference type="GO" id="GO:0016020">
    <property type="term" value="C:membrane"/>
    <property type="evidence" value="ECO:0007669"/>
    <property type="project" value="UniProtKB-SubCell"/>
</dbReference>
<dbReference type="SUPFAM" id="SSF50156">
    <property type="entry name" value="PDZ domain-like"/>
    <property type="match status" value="2"/>
</dbReference>
<protein>
    <recommendedName>
        <fullName evidence="11">Zinc metalloprotease</fullName>
        <ecNumber evidence="11">3.4.24.-</ecNumber>
    </recommendedName>
</protein>
<dbReference type="GO" id="GO:0006508">
    <property type="term" value="P:proteolysis"/>
    <property type="evidence" value="ECO:0007669"/>
    <property type="project" value="UniProtKB-KW"/>
</dbReference>
<dbReference type="InterPro" id="IPR008915">
    <property type="entry name" value="Peptidase_M50"/>
</dbReference>
<evidence type="ECO:0000256" key="8">
    <source>
        <dbReference type="ARBA" id="ARBA00022989"/>
    </source>
</evidence>
<dbReference type="InterPro" id="IPR004387">
    <property type="entry name" value="Pept_M50_Zn"/>
</dbReference>
<dbReference type="CDD" id="cd23081">
    <property type="entry name" value="cpPDZ_EcRseP-like"/>
    <property type="match status" value="1"/>
</dbReference>
<evidence type="ECO:0000259" key="12">
    <source>
        <dbReference type="SMART" id="SM00228"/>
    </source>
</evidence>
<dbReference type="Pfam" id="PF17820">
    <property type="entry name" value="PDZ_6"/>
    <property type="match status" value="1"/>
</dbReference>
<evidence type="ECO:0000256" key="3">
    <source>
        <dbReference type="ARBA" id="ARBA00007931"/>
    </source>
</evidence>
<evidence type="ECO:0000256" key="7">
    <source>
        <dbReference type="ARBA" id="ARBA00022833"/>
    </source>
</evidence>
<evidence type="ECO:0000256" key="6">
    <source>
        <dbReference type="ARBA" id="ARBA00022801"/>
    </source>
</evidence>
<keyword evidence="8 11" id="KW-1133">Transmembrane helix</keyword>
<dbReference type="SMART" id="SM00228">
    <property type="entry name" value="PDZ"/>
    <property type="match status" value="2"/>
</dbReference>
<comment type="caution">
    <text evidence="13">The sequence shown here is derived from an EMBL/GenBank/DDBJ whole genome shotgun (WGS) entry which is preliminary data.</text>
</comment>
<keyword evidence="4 13" id="KW-0645">Protease</keyword>
<organism evidence="13 14">
    <name type="scientific">Candidatus Methylumidiphilus alinenensis</name>
    <dbReference type="NCBI Taxonomy" id="2202197"/>
    <lineage>
        <taxon>Bacteria</taxon>
        <taxon>Pseudomonadati</taxon>
        <taxon>Pseudomonadota</taxon>
        <taxon>Gammaproteobacteria</taxon>
        <taxon>Methylococcales</taxon>
        <taxon>Candidatus Methylumidiphilus</taxon>
    </lineage>
</organism>
<dbReference type="EMBL" id="QJPH01000334">
    <property type="protein sequence ID" value="PZN77521.1"/>
    <property type="molecule type" value="Genomic_DNA"/>
</dbReference>
<keyword evidence="7 11" id="KW-0862">Zinc</keyword>
<name>A0A2W4QZJ5_9GAMM</name>
<keyword evidence="10 11" id="KW-0472">Membrane</keyword>
<comment type="similarity">
    <text evidence="3 11">Belongs to the peptidase M50B family.</text>
</comment>
<comment type="subcellular location">
    <subcellularLocation>
        <location evidence="2">Membrane</location>
        <topology evidence="2">Multi-pass membrane protein</topology>
    </subcellularLocation>
</comment>
<accession>A0A2W4QZJ5</accession>
<feature type="transmembrane region" description="Helical" evidence="11">
    <location>
        <begin position="428"/>
        <end position="448"/>
    </location>
</feature>
<evidence type="ECO:0000256" key="5">
    <source>
        <dbReference type="ARBA" id="ARBA00022692"/>
    </source>
</evidence>
<dbReference type="InterPro" id="IPR041489">
    <property type="entry name" value="PDZ_6"/>
</dbReference>
<evidence type="ECO:0000256" key="4">
    <source>
        <dbReference type="ARBA" id="ARBA00022670"/>
    </source>
</evidence>
<evidence type="ECO:0000256" key="2">
    <source>
        <dbReference type="ARBA" id="ARBA00004141"/>
    </source>
</evidence>
<keyword evidence="6 11" id="KW-0378">Hydrolase</keyword>